<evidence type="ECO:0000313" key="1">
    <source>
        <dbReference type="EMBL" id="PWN48507.1"/>
    </source>
</evidence>
<gene>
    <name evidence="1" type="ORF">IE53DRAFT_192756</name>
</gene>
<sequence length="571" mass="64577">MLGLTLLSSMIPFNARPPQKPAEKGASEASERGDDLETVFEELTSYFRVLNSDPNQHNMAYDHTGIYLFIEKEKENGALLQDPDWDWDYSREKKYQWKVKFDKAIGTFQKTLQRAAQLLDLTAMAREDRKLLQAIEPKGLKDVCKALGSKKSFHAGVAGPTRLEEEQEFNVYECQQVLPLGRLARHEMILQQRQFGNQAFGRGEYDEAERAYDRAIEAGSDDPALRLNRAAALLKLERFEETETLCTEALVLLDRNQSSTSNLRWKALVRRGMARKAIYDRSILEDPNDRERKRDLLLEACRNDFKDSLEIDPKDAKVLVELKDLEDKGEGSEPSGKTAGPSRTVLSSPFFRSDLISSLIEDTSRSEDFPRAELQCLLCDGRDTMSGEEEGEEQEKEKEKVYRGLKLSQAQREATLSHVQALSAFMALDENQDRQRLSNRGPSDKTKLGKPCAGFDLEKLVQQSEFGVRIGACLILMGEHLKAIAELEIVNANLRGGNKRRGPSASVRSEGDTERVEDGEPEKGLSERLDTLRLTTFRLLGFAYGATGKEAERKRFDKLARENASRRDVRA</sequence>
<dbReference type="Proteomes" id="UP000245626">
    <property type="component" value="Unassembled WGS sequence"/>
</dbReference>
<dbReference type="EMBL" id="KZ820190">
    <property type="protein sequence ID" value="PWN48507.1"/>
    <property type="molecule type" value="Genomic_DNA"/>
</dbReference>
<evidence type="ECO:0000313" key="2">
    <source>
        <dbReference type="Proteomes" id="UP000245626"/>
    </source>
</evidence>
<protein>
    <submittedName>
        <fullName evidence="1">Uncharacterized protein</fullName>
    </submittedName>
</protein>
<organism evidence="1 2">
    <name type="scientific">Violaceomyces palustris</name>
    <dbReference type="NCBI Taxonomy" id="1673888"/>
    <lineage>
        <taxon>Eukaryota</taxon>
        <taxon>Fungi</taxon>
        <taxon>Dikarya</taxon>
        <taxon>Basidiomycota</taxon>
        <taxon>Ustilaginomycotina</taxon>
        <taxon>Ustilaginomycetes</taxon>
        <taxon>Violaceomycetales</taxon>
        <taxon>Violaceomycetaceae</taxon>
        <taxon>Violaceomyces</taxon>
    </lineage>
</organism>
<reference evidence="1 2" key="1">
    <citation type="journal article" date="2018" name="Mol. Biol. Evol.">
        <title>Broad Genomic Sampling Reveals a Smut Pathogenic Ancestry of the Fungal Clade Ustilaginomycotina.</title>
        <authorList>
            <person name="Kijpornyongpan T."/>
            <person name="Mondo S.J."/>
            <person name="Barry K."/>
            <person name="Sandor L."/>
            <person name="Lee J."/>
            <person name="Lipzen A."/>
            <person name="Pangilinan J."/>
            <person name="LaButti K."/>
            <person name="Hainaut M."/>
            <person name="Henrissat B."/>
            <person name="Grigoriev I.V."/>
            <person name="Spatafora J.W."/>
            <person name="Aime M.C."/>
        </authorList>
    </citation>
    <scope>NUCLEOTIDE SEQUENCE [LARGE SCALE GENOMIC DNA]</scope>
    <source>
        <strain evidence="1 2">SA 807</strain>
    </source>
</reference>
<proteinExistence type="predicted"/>
<keyword evidence="2" id="KW-1185">Reference proteome</keyword>
<name>A0ACD0NRZ0_9BASI</name>
<accession>A0ACD0NRZ0</accession>